<proteinExistence type="predicted"/>
<dbReference type="AlphaFoldDB" id="A0AAP9HKM5"/>
<protein>
    <submittedName>
        <fullName evidence="1">Uncharacterized protein</fullName>
    </submittedName>
</protein>
<evidence type="ECO:0000313" key="1">
    <source>
        <dbReference type="EMBL" id="QGV19569.1"/>
    </source>
</evidence>
<evidence type="ECO:0000313" key="2">
    <source>
        <dbReference type="Proteomes" id="UP000423274"/>
    </source>
</evidence>
<sequence length="74" mass="8865">MLKYEISEDEFPSIKQALELVFKEEDYDSIVNVNQEILPQSPDDVYLNQFDKRMHKMVENPFCLRARLSLNFDH</sequence>
<dbReference type="EMBL" id="CP022954">
    <property type="protein sequence ID" value="QGV19569.1"/>
    <property type="molecule type" value="Genomic_DNA"/>
</dbReference>
<name>A0AAP9HKM5_LACPA</name>
<dbReference type="RefSeq" id="WP_003576979.1">
    <property type="nucleotide sequence ID" value="NZ_CP016355.1"/>
</dbReference>
<reference evidence="1 2" key="1">
    <citation type="submission" date="2017-08" db="EMBL/GenBank/DDBJ databases">
        <title>Genome sequence, comparative genomics and functional analysis of the highly adhesive Lactobacillus paracasei Kobulty strain.</title>
        <authorList>
            <person name="Koryszewska-Baginska A."/>
            <person name="Grynberg M."/>
            <person name="Aleksandrzak-Piekarczyk T."/>
        </authorList>
    </citation>
    <scope>NUCLEOTIDE SEQUENCE [LARGE SCALE GENOMIC DNA]</scope>
    <source>
        <strain evidence="1 2">IBB3423</strain>
    </source>
</reference>
<organism evidence="1 2">
    <name type="scientific">Lacticaseibacillus paracasei subsp. paracasei</name>
    <dbReference type="NCBI Taxonomy" id="47714"/>
    <lineage>
        <taxon>Bacteria</taxon>
        <taxon>Bacillati</taxon>
        <taxon>Bacillota</taxon>
        <taxon>Bacilli</taxon>
        <taxon>Lactobacillales</taxon>
        <taxon>Lactobacillaceae</taxon>
        <taxon>Lacticaseibacillus</taxon>
    </lineage>
</organism>
<accession>A0AAP9HKM5</accession>
<dbReference type="Proteomes" id="UP000423274">
    <property type="component" value="Chromosome"/>
</dbReference>
<gene>
    <name evidence="1" type="ORF">LCAKO_3081</name>
</gene>